<dbReference type="EMBL" id="JAAAHY010003465">
    <property type="protein sequence ID" value="KAF9941480.1"/>
    <property type="molecule type" value="Genomic_DNA"/>
</dbReference>
<sequence length="146" mass="16991">MTIQGIRGYLEYLREDRRRELLFDFYLSRWYLRKQWDMRKAQEASYDYAIKSIMGLGDASDCTKRDESKPNVIFAVGLGSFNSQTGLPSKHGALIRKLVIRARSLGYCQNCEAYFDRDHVGSENIGILCQTQILQQQRPDKFKPIN</sequence>
<dbReference type="AlphaFoldDB" id="A0A9P6LU14"/>
<protein>
    <submittedName>
        <fullName evidence="1">Uncharacterized protein</fullName>
    </submittedName>
</protein>
<accession>A0A9P6LU14</accession>
<organism evidence="1 2">
    <name type="scientific">Mortierella alpina</name>
    <name type="common">Oleaginous fungus</name>
    <name type="synonym">Mortierella renispora</name>
    <dbReference type="NCBI Taxonomy" id="64518"/>
    <lineage>
        <taxon>Eukaryota</taxon>
        <taxon>Fungi</taxon>
        <taxon>Fungi incertae sedis</taxon>
        <taxon>Mucoromycota</taxon>
        <taxon>Mortierellomycotina</taxon>
        <taxon>Mortierellomycetes</taxon>
        <taxon>Mortierellales</taxon>
        <taxon>Mortierellaceae</taxon>
        <taxon>Mortierella</taxon>
    </lineage>
</organism>
<evidence type="ECO:0000313" key="2">
    <source>
        <dbReference type="Proteomes" id="UP000738359"/>
    </source>
</evidence>
<gene>
    <name evidence="1" type="ORF">BGZ70_006234</name>
</gene>
<reference evidence="1" key="1">
    <citation type="journal article" date="2020" name="Fungal Divers.">
        <title>Resolving the Mortierellaceae phylogeny through synthesis of multi-gene phylogenetics and phylogenomics.</title>
        <authorList>
            <person name="Vandepol N."/>
            <person name="Liber J."/>
            <person name="Desiro A."/>
            <person name="Na H."/>
            <person name="Kennedy M."/>
            <person name="Barry K."/>
            <person name="Grigoriev I.V."/>
            <person name="Miller A.N."/>
            <person name="O'Donnell K."/>
            <person name="Stajich J.E."/>
            <person name="Bonito G."/>
        </authorList>
    </citation>
    <scope>NUCLEOTIDE SEQUENCE</scope>
    <source>
        <strain evidence="1">CK1249</strain>
    </source>
</reference>
<evidence type="ECO:0000313" key="1">
    <source>
        <dbReference type="EMBL" id="KAF9941480.1"/>
    </source>
</evidence>
<dbReference type="Proteomes" id="UP000738359">
    <property type="component" value="Unassembled WGS sequence"/>
</dbReference>
<keyword evidence="2" id="KW-1185">Reference proteome</keyword>
<proteinExistence type="predicted"/>
<dbReference type="OrthoDB" id="2430034at2759"/>
<name>A0A9P6LU14_MORAP</name>
<comment type="caution">
    <text evidence="1">The sequence shown here is derived from an EMBL/GenBank/DDBJ whole genome shotgun (WGS) entry which is preliminary data.</text>
</comment>